<dbReference type="Proteomes" id="UP001603857">
    <property type="component" value="Unassembled WGS sequence"/>
</dbReference>
<gene>
    <name evidence="2" type="ORF">Fmac_002564</name>
</gene>
<evidence type="ECO:0000256" key="1">
    <source>
        <dbReference type="SAM" id="MobiDB-lite"/>
    </source>
</evidence>
<proteinExistence type="predicted"/>
<feature type="region of interest" description="Disordered" evidence="1">
    <location>
        <begin position="23"/>
        <end position="48"/>
    </location>
</feature>
<accession>A0ABD1NKB2</accession>
<reference evidence="2 3" key="1">
    <citation type="submission" date="2024-08" db="EMBL/GenBank/DDBJ databases">
        <title>Insights into the chromosomal genome structure of Flemingia macrophylla.</title>
        <authorList>
            <person name="Ding Y."/>
            <person name="Zhao Y."/>
            <person name="Bi W."/>
            <person name="Wu M."/>
            <person name="Zhao G."/>
            <person name="Gong Y."/>
            <person name="Li W."/>
            <person name="Zhang P."/>
        </authorList>
    </citation>
    <scope>NUCLEOTIDE SEQUENCE [LARGE SCALE GENOMIC DNA]</scope>
    <source>
        <strain evidence="2">DYQJB</strain>
        <tissue evidence="2">Leaf</tissue>
    </source>
</reference>
<keyword evidence="3" id="KW-1185">Reference proteome</keyword>
<name>A0ABD1NKB2_9FABA</name>
<evidence type="ECO:0000313" key="3">
    <source>
        <dbReference type="Proteomes" id="UP001603857"/>
    </source>
</evidence>
<evidence type="ECO:0000313" key="2">
    <source>
        <dbReference type="EMBL" id="KAL2348564.1"/>
    </source>
</evidence>
<sequence length="116" mass="13052">MRETWTHTLETLNFVTEPKDIKKKSRKKKEVAQNIPNQPTQVMMGPPPLLRHRAETTIPLCCTLGSYTSGLTLYGTAIYAAAETVRKCHPPIILQQALVFIRFGCFGPAFTNNTDF</sequence>
<dbReference type="AlphaFoldDB" id="A0ABD1NKB2"/>
<organism evidence="2 3">
    <name type="scientific">Flemingia macrophylla</name>
    <dbReference type="NCBI Taxonomy" id="520843"/>
    <lineage>
        <taxon>Eukaryota</taxon>
        <taxon>Viridiplantae</taxon>
        <taxon>Streptophyta</taxon>
        <taxon>Embryophyta</taxon>
        <taxon>Tracheophyta</taxon>
        <taxon>Spermatophyta</taxon>
        <taxon>Magnoliopsida</taxon>
        <taxon>eudicotyledons</taxon>
        <taxon>Gunneridae</taxon>
        <taxon>Pentapetalae</taxon>
        <taxon>rosids</taxon>
        <taxon>fabids</taxon>
        <taxon>Fabales</taxon>
        <taxon>Fabaceae</taxon>
        <taxon>Papilionoideae</taxon>
        <taxon>50 kb inversion clade</taxon>
        <taxon>NPAAA clade</taxon>
        <taxon>indigoferoid/millettioid clade</taxon>
        <taxon>Phaseoleae</taxon>
        <taxon>Flemingia</taxon>
    </lineage>
</organism>
<comment type="caution">
    <text evidence="2">The sequence shown here is derived from an EMBL/GenBank/DDBJ whole genome shotgun (WGS) entry which is preliminary data.</text>
</comment>
<dbReference type="EMBL" id="JBGMDY010000001">
    <property type="protein sequence ID" value="KAL2348564.1"/>
    <property type="molecule type" value="Genomic_DNA"/>
</dbReference>
<protein>
    <submittedName>
        <fullName evidence="2">Uncharacterized protein</fullName>
    </submittedName>
</protein>